<evidence type="ECO:0000313" key="5">
    <source>
        <dbReference type="EMBL" id="CDH47124.1"/>
    </source>
</evidence>
<evidence type="ECO:0000259" key="4">
    <source>
        <dbReference type="PROSITE" id="PS51194"/>
    </source>
</evidence>
<dbReference type="InterPro" id="IPR006935">
    <property type="entry name" value="Helicase/UvrB_N"/>
</dbReference>
<organism evidence="5 6">
    <name type="scientific">Candidatus Contendobacter odensis Run_B_J11</name>
    <dbReference type="NCBI Taxonomy" id="1400861"/>
    <lineage>
        <taxon>Bacteria</taxon>
        <taxon>Pseudomonadati</taxon>
        <taxon>Pseudomonadota</taxon>
        <taxon>Gammaproteobacteria</taxon>
        <taxon>Candidatus Competibacteraceae</taxon>
        <taxon>Candidatus Contendibacter</taxon>
    </lineage>
</organism>
<keyword evidence="5" id="KW-0547">Nucleotide-binding</keyword>
<dbReference type="Gene3D" id="3.40.50.10810">
    <property type="entry name" value="Tandem AAA-ATPase domain"/>
    <property type="match status" value="1"/>
</dbReference>
<dbReference type="GO" id="GO:0031297">
    <property type="term" value="P:replication fork processing"/>
    <property type="evidence" value="ECO:0007669"/>
    <property type="project" value="TreeGrafter"/>
</dbReference>
<dbReference type="AlphaFoldDB" id="A0A7U7GF64"/>
<dbReference type="InterPro" id="IPR049730">
    <property type="entry name" value="SNF2/RAD54-like_C"/>
</dbReference>
<dbReference type="GO" id="GO:0003677">
    <property type="term" value="F:DNA binding"/>
    <property type="evidence" value="ECO:0007669"/>
    <property type="project" value="InterPro"/>
</dbReference>
<proteinExistence type="predicted"/>
<dbReference type="PANTHER" id="PTHR45766:SF6">
    <property type="entry name" value="SWI_SNF-RELATED MATRIX-ASSOCIATED ACTIN-DEPENDENT REGULATOR OF CHROMATIN SUBFAMILY A-LIKE PROTEIN 1"/>
    <property type="match status" value="1"/>
</dbReference>
<reference evidence="5 6" key="1">
    <citation type="journal article" date="2014" name="ISME J.">
        <title>Candidatus Competibacter-lineage genomes retrieved from metagenomes reveal functional metabolic diversity.</title>
        <authorList>
            <person name="McIlroy S.J."/>
            <person name="Albertsen M."/>
            <person name="Andresen E.K."/>
            <person name="Saunders A.M."/>
            <person name="Kristiansen R."/>
            <person name="Stokholm-Bjerregaard M."/>
            <person name="Nielsen K.L."/>
            <person name="Nielsen P.H."/>
        </authorList>
    </citation>
    <scope>NUCLEOTIDE SEQUENCE [LARGE SCALE GENOMIC DNA]</scope>
    <source>
        <strain evidence="5 6">Run_B_J11</strain>
    </source>
</reference>
<keyword evidence="5" id="KW-0067">ATP-binding</keyword>
<gene>
    <name evidence="5" type="ORF">BN874_750018</name>
</gene>
<dbReference type="CDD" id="cd18793">
    <property type="entry name" value="SF2_C_SNF"/>
    <property type="match status" value="1"/>
</dbReference>
<dbReference type="GO" id="GO:0004386">
    <property type="term" value="F:helicase activity"/>
    <property type="evidence" value="ECO:0007669"/>
    <property type="project" value="UniProtKB-KW"/>
</dbReference>
<name>A0A7U7GF64_9GAMM</name>
<dbReference type="InterPro" id="IPR027417">
    <property type="entry name" value="P-loop_NTPase"/>
</dbReference>
<dbReference type="Pfam" id="PF13091">
    <property type="entry name" value="PLDc_2"/>
    <property type="match status" value="1"/>
</dbReference>
<feature type="coiled-coil region" evidence="2">
    <location>
        <begin position="597"/>
        <end position="631"/>
    </location>
</feature>
<keyword evidence="6" id="KW-1185">Reference proteome</keyword>
<dbReference type="GO" id="GO:0005524">
    <property type="term" value="F:ATP binding"/>
    <property type="evidence" value="ECO:0007669"/>
    <property type="project" value="InterPro"/>
</dbReference>
<dbReference type="Gene3D" id="3.40.50.300">
    <property type="entry name" value="P-loop containing nucleotide triphosphate hydrolases"/>
    <property type="match status" value="1"/>
</dbReference>
<keyword evidence="1" id="KW-0378">Hydrolase</keyword>
<accession>A0A7U7GF64</accession>
<evidence type="ECO:0000256" key="1">
    <source>
        <dbReference type="ARBA" id="ARBA00022801"/>
    </source>
</evidence>
<dbReference type="PANTHER" id="PTHR45766">
    <property type="entry name" value="DNA ANNEALING HELICASE AND ENDONUCLEASE ZRANB3 FAMILY MEMBER"/>
    <property type="match status" value="1"/>
</dbReference>
<sequence length="1125" mass="127575">MTSATVAKPFLENAMPTSNNHSGLRDNHARGTVADFLRAKIQSGSQLSIVSAYFTIYAYDALKEALERIGHLDFLFGEPSFVNHLDPSKTEKKAFIIDADGLELANRLQQKRIARECADWIERKVAIRTIKQSNLLHGKMYHIATAGVADAILGSSNFTVRGLGLGKTGNNIELNLIVDGNRDRQELKQWFDELWGNETLVKDVKPDVLNDLKQLYENHTPEFIYYKTLFHLFEKFLGDAGQTDADLGKTRLFETGIWQALFEFQKDGAKGAINKILRHNGCIIADSVGLGKTYEALAVMKYFELKNERVLVLCPKKLRDNWTVYRYNSLLNPFVDDRFRYDVLSHTDLSRETGTSGDLNLAALNWGNYDLIVIDESHNFRNNTPGKRDGEGSLIRKSRYQRLMDDIIKSGVRTKVLLLSATPVNNDLKDLRNQLYCLTENRDDAFAASIGVGSLRETLATAQKVFSLWAKKQTHERKTSELLEKLNAAFFKLLDELTIARSRKHIQKYYPATIAQLGGFPKREKPLSIYPEIDLRGRFLSYDKLNDEIAAYKLSLFNPSRYVLEPYKAEYEKKGAFPFTQGQRETFLIGMMKVNFLKRLESSVKSFEITMERTIAKIEGLEQKIKNFQALPRQNPEVAELELEFDDPGHDEELEDALQVGGKLKFRLNHLRLDGDDGWIKALKRDKDQLRILYNAARDVTPETDAKLAELKKLIAAKVAKPTTNKQGEPNRKILVFTAFADTAAYLYESLLDWARQELGIHLALVCGGGATRTTFGASAYDQILTNFSPRAKHRAKIPTLPQQGEIDLLIATDCISEGQNLQDCDTLINYDIHWNPVRIIQRFGRIDRIGSASHTVQLINFWPTEDLNKYINLKNRVEARMALVDLSATFEDNVLKNEEIEDLIADDLRYRDKQLLRLKDEVLDLEDLGDSVSLTEFTLDDFRLELLKYLEANRAALEAAPFGLYTCVPPHPDYKAIGPGVIFCLRLEGQRGGATDAKPAPSESINPLHPYFLVYVLDDGNVRFGFAHPKQILDIYRILCSGKAEVHAPLCNLFDQQTHHGSDMQVYDTLLQKAVDSLAATFRKRAASSLQSGRSFVLPNVQEQVQEKTELELVTWLVIKEDKS</sequence>
<protein>
    <submittedName>
        <fullName evidence="5">ATP-dependent helicase HEPA</fullName>
    </submittedName>
</protein>
<dbReference type="SUPFAM" id="SSF56024">
    <property type="entry name" value="Phospholipase D/nuclease"/>
    <property type="match status" value="1"/>
</dbReference>
<dbReference type="InterPro" id="IPR025202">
    <property type="entry name" value="PLD-like_dom"/>
</dbReference>
<dbReference type="Proteomes" id="UP000019184">
    <property type="component" value="Unassembled WGS sequence"/>
</dbReference>
<dbReference type="SUPFAM" id="SSF52540">
    <property type="entry name" value="P-loop containing nucleoside triphosphate hydrolases"/>
    <property type="match status" value="1"/>
</dbReference>
<feature type="domain" description="Helicase C-terminal" evidence="4">
    <location>
        <begin position="710"/>
        <end position="902"/>
    </location>
</feature>
<dbReference type="InterPro" id="IPR038718">
    <property type="entry name" value="SNF2-like_sf"/>
</dbReference>
<dbReference type="PROSITE" id="PS51192">
    <property type="entry name" value="HELICASE_ATP_BIND_1"/>
    <property type="match status" value="1"/>
</dbReference>
<dbReference type="SMART" id="SM00490">
    <property type="entry name" value="HELICc"/>
    <property type="match status" value="1"/>
</dbReference>
<evidence type="ECO:0000256" key="2">
    <source>
        <dbReference type="SAM" id="Coils"/>
    </source>
</evidence>
<dbReference type="GO" id="GO:0006281">
    <property type="term" value="P:DNA repair"/>
    <property type="evidence" value="ECO:0007669"/>
    <property type="project" value="TreeGrafter"/>
</dbReference>
<dbReference type="Gene3D" id="3.30.870.10">
    <property type="entry name" value="Endonuclease Chain A"/>
    <property type="match status" value="1"/>
</dbReference>
<feature type="domain" description="Helicase ATP-binding" evidence="3">
    <location>
        <begin position="273"/>
        <end position="441"/>
    </location>
</feature>
<dbReference type="SMART" id="SM00487">
    <property type="entry name" value="DEXDc"/>
    <property type="match status" value="1"/>
</dbReference>
<dbReference type="GO" id="GO:0016787">
    <property type="term" value="F:hydrolase activity"/>
    <property type="evidence" value="ECO:0007669"/>
    <property type="project" value="UniProtKB-KW"/>
</dbReference>
<dbReference type="EMBL" id="CBTK010000293">
    <property type="protein sequence ID" value="CDH47124.1"/>
    <property type="molecule type" value="Genomic_DNA"/>
</dbReference>
<dbReference type="Pfam" id="PF00271">
    <property type="entry name" value="Helicase_C"/>
    <property type="match status" value="1"/>
</dbReference>
<dbReference type="InterPro" id="IPR014001">
    <property type="entry name" value="Helicase_ATP-bd"/>
</dbReference>
<evidence type="ECO:0000313" key="6">
    <source>
        <dbReference type="Proteomes" id="UP000019184"/>
    </source>
</evidence>
<keyword evidence="5" id="KW-0347">Helicase</keyword>
<comment type="caution">
    <text evidence="5">The sequence shown here is derived from an EMBL/GenBank/DDBJ whole genome shotgun (WGS) entry which is preliminary data.</text>
</comment>
<dbReference type="InterPro" id="IPR001650">
    <property type="entry name" value="Helicase_C-like"/>
</dbReference>
<dbReference type="Pfam" id="PF04851">
    <property type="entry name" value="ResIII"/>
    <property type="match status" value="1"/>
</dbReference>
<dbReference type="PROSITE" id="PS51194">
    <property type="entry name" value="HELICASE_CTER"/>
    <property type="match status" value="1"/>
</dbReference>
<evidence type="ECO:0000259" key="3">
    <source>
        <dbReference type="PROSITE" id="PS51192"/>
    </source>
</evidence>
<keyword evidence="2" id="KW-0175">Coiled coil</keyword>